<dbReference type="Proteomes" id="UP000292702">
    <property type="component" value="Unassembled WGS sequence"/>
</dbReference>
<keyword evidence="3" id="KW-1185">Reference proteome</keyword>
<protein>
    <submittedName>
        <fullName evidence="2">Uncharacterized protein</fullName>
    </submittedName>
</protein>
<gene>
    <name evidence="2" type="ORF">EIP91_004268</name>
</gene>
<organism evidence="2 3">
    <name type="scientific">Steccherinum ochraceum</name>
    <dbReference type="NCBI Taxonomy" id="92696"/>
    <lineage>
        <taxon>Eukaryota</taxon>
        <taxon>Fungi</taxon>
        <taxon>Dikarya</taxon>
        <taxon>Basidiomycota</taxon>
        <taxon>Agaricomycotina</taxon>
        <taxon>Agaricomycetes</taxon>
        <taxon>Polyporales</taxon>
        <taxon>Steccherinaceae</taxon>
        <taxon>Steccherinum</taxon>
    </lineage>
</organism>
<evidence type="ECO:0000313" key="2">
    <source>
        <dbReference type="EMBL" id="TCD64321.1"/>
    </source>
</evidence>
<dbReference type="EMBL" id="RWJN01000243">
    <property type="protein sequence ID" value="TCD64321.1"/>
    <property type="molecule type" value="Genomic_DNA"/>
</dbReference>
<evidence type="ECO:0000256" key="1">
    <source>
        <dbReference type="SAM" id="MobiDB-lite"/>
    </source>
</evidence>
<accession>A0A4R0R963</accession>
<feature type="region of interest" description="Disordered" evidence="1">
    <location>
        <begin position="176"/>
        <end position="199"/>
    </location>
</feature>
<comment type="caution">
    <text evidence="2">The sequence shown here is derived from an EMBL/GenBank/DDBJ whole genome shotgun (WGS) entry which is preliminary data.</text>
</comment>
<proteinExistence type="predicted"/>
<name>A0A4R0R963_9APHY</name>
<reference evidence="2 3" key="1">
    <citation type="submission" date="2018-11" db="EMBL/GenBank/DDBJ databases">
        <title>Genome assembly of Steccherinum ochraceum LE-BIN_3174, the white-rot fungus of the Steccherinaceae family (The Residual Polyporoid clade, Polyporales, Basidiomycota).</title>
        <authorList>
            <person name="Fedorova T.V."/>
            <person name="Glazunova O.A."/>
            <person name="Landesman E.O."/>
            <person name="Moiseenko K.V."/>
            <person name="Psurtseva N.V."/>
            <person name="Savinova O.S."/>
            <person name="Shakhova N.V."/>
            <person name="Tyazhelova T.V."/>
            <person name="Vasina D.V."/>
        </authorList>
    </citation>
    <scope>NUCLEOTIDE SEQUENCE [LARGE SCALE GENOMIC DNA]</scope>
    <source>
        <strain evidence="2 3">LE-BIN_3174</strain>
    </source>
</reference>
<evidence type="ECO:0000313" key="3">
    <source>
        <dbReference type="Proteomes" id="UP000292702"/>
    </source>
</evidence>
<dbReference type="AlphaFoldDB" id="A0A4R0R963"/>
<sequence length="220" mass="23753">MAWILAGTLRENGIGANSARQLAARPSPRIGPRCAENGIELASSPARAETVETMLAGSHRCAGDGATRLSLRCERLIYERPSILSKGIYRTLRLLLGYKTGTPAIFKGVVKLHIAPVTPGMRYRSQLVYSWSKSLVPKSIGPAIRIHRQPASSLTYSPPVCITSPTTDTSSAVHVMEKNPDSTPEDGAASKPKKSAGMGSSFGTCLTKNGFFRRWRWNAA</sequence>